<proteinExistence type="predicted"/>
<gene>
    <name evidence="2" type="ORF">PV11_02533</name>
</gene>
<accession>A0A0D1YZK3</accession>
<dbReference type="AlphaFoldDB" id="A0A0D1YZK3"/>
<dbReference type="Pfam" id="PF13380">
    <property type="entry name" value="CoA_binding_2"/>
    <property type="match status" value="1"/>
</dbReference>
<reference evidence="2 3" key="1">
    <citation type="submission" date="2015-01" db="EMBL/GenBank/DDBJ databases">
        <title>The Genome Sequence of Exophiala sideris CBS121828.</title>
        <authorList>
            <consortium name="The Broad Institute Genomics Platform"/>
            <person name="Cuomo C."/>
            <person name="de Hoog S."/>
            <person name="Gorbushina A."/>
            <person name="Stielow B."/>
            <person name="Teixiera M."/>
            <person name="Abouelleil A."/>
            <person name="Chapman S.B."/>
            <person name="Priest M."/>
            <person name="Young S.K."/>
            <person name="Wortman J."/>
            <person name="Nusbaum C."/>
            <person name="Birren B."/>
        </authorList>
    </citation>
    <scope>NUCLEOTIDE SEQUENCE [LARGE SCALE GENOMIC DNA]</scope>
    <source>
        <strain evidence="2 3">CBS 121828</strain>
    </source>
</reference>
<dbReference type="Proteomes" id="UP000053599">
    <property type="component" value="Unassembled WGS sequence"/>
</dbReference>
<evidence type="ECO:0000313" key="2">
    <source>
        <dbReference type="EMBL" id="KIV86959.1"/>
    </source>
</evidence>
<feature type="domain" description="CoA-binding" evidence="1">
    <location>
        <begin position="8"/>
        <end position="105"/>
    </location>
</feature>
<sequence>MEVAAKRFFSSPHFAVVGASQDASKFGYRILAWYHTHSMAVTPINPSRPSISVPSKTYETVPTVSALPDPKHTALSFLTPPSVTRKVLQEAKSVGIPAVWLQPGSFEDRDLEYAKQNFESAVGGFEEGTVGGEGWCVLVDGEDSLRAAGKKIVRQKL</sequence>
<organism evidence="2 3">
    <name type="scientific">Exophiala sideris</name>
    <dbReference type="NCBI Taxonomy" id="1016849"/>
    <lineage>
        <taxon>Eukaryota</taxon>
        <taxon>Fungi</taxon>
        <taxon>Dikarya</taxon>
        <taxon>Ascomycota</taxon>
        <taxon>Pezizomycotina</taxon>
        <taxon>Eurotiomycetes</taxon>
        <taxon>Chaetothyriomycetidae</taxon>
        <taxon>Chaetothyriales</taxon>
        <taxon>Herpotrichiellaceae</taxon>
        <taxon>Exophiala</taxon>
    </lineage>
</organism>
<dbReference type="SMART" id="SM00881">
    <property type="entry name" value="CoA_binding"/>
    <property type="match status" value="1"/>
</dbReference>
<evidence type="ECO:0000313" key="3">
    <source>
        <dbReference type="Proteomes" id="UP000053599"/>
    </source>
</evidence>
<dbReference type="Gene3D" id="3.40.50.720">
    <property type="entry name" value="NAD(P)-binding Rossmann-like Domain"/>
    <property type="match status" value="1"/>
</dbReference>
<evidence type="ECO:0000259" key="1">
    <source>
        <dbReference type="SMART" id="SM00881"/>
    </source>
</evidence>
<dbReference type="PANTHER" id="PTHR33303:SF2">
    <property type="entry name" value="COA-BINDING DOMAIN-CONTAINING PROTEIN"/>
    <property type="match status" value="1"/>
</dbReference>
<dbReference type="InterPro" id="IPR003781">
    <property type="entry name" value="CoA-bd"/>
</dbReference>
<dbReference type="EMBL" id="KN846951">
    <property type="protein sequence ID" value="KIV86959.1"/>
    <property type="molecule type" value="Genomic_DNA"/>
</dbReference>
<dbReference type="OrthoDB" id="5138418at2759"/>
<protein>
    <recommendedName>
        <fullName evidence="1">CoA-binding domain-containing protein</fullName>
    </recommendedName>
</protein>
<dbReference type="STRING" id="1016849.A0A0D1YZK3"/>
<dbReference type="InterPro" id="IPR036291">
    <property type="entry name" value="NAD(P)-bd_dom_sf"/>
</dbReference>
<dbReference type="PANTHER" id="PTHR33303">
    <property type="entry name" value="CYTOPLASMIC PROTEIN-RELATED"/>
    <property type="match status" value="1"/>
</dbReference>
<dbReference type="SUPFAM" id="SSF51735">
    <property type="entry name" value="NAD(P)-binding Rossmann-fold domains"/>
    <property type="match status" value="1"/>
</dbReference>
<dbReference type="HOGENOM" id="CLU_112567_1_1_1"/>
<name>A0A0D1YZK3_9EURO</name>